<dbReference type="Gene3D" id="3.30.460.10">
    <property type="entry name" value="Beta Polymerase, domain 2"/>
    <property type="match status" value="2"/>
</dbReference>
<dbReference type="Gene3D" id="1.10.3090.10">
    <property type="entry name" value="cca-adding enzyme, domain 2"/>
    <property type="match status" value="1"/>
</dbReference>
<dbReference type="InterPro" id="IPR003607">
    <property type="entry name" value="HD/PDEase_dom"/>
</dbReference>
<evidence type="ECO:0000313" key="15">
    <source>
        <dbReference type="Proteomes" id="UP000503840"/>
    </source>
</evidence>
<proteinExistence type="inferred from homology"/>
<evidence type="ECO:0000256" key="7">
    <source>
        <dbReference type="ARBA" id="ARBA00022800"/>
    </source>
</evidence>
<evidence type="ECO:0000256" key="9">
    <source>
        <dbReference type="ARBA" id="ARBA00022842"/>
    </source>
</evidence>
<feature type="domain" description="Poly A polymerase head" evidence="12">
    <location>
        <begin position="9"/>
        <end position="33"/>
    </location>
</feature>
<evidence type="ECO:0000256" key="11">
    <source>
        <dbReference type="RuleBase" id="RU003953"/>
    </source>
</evidence>
<dbReference type="GO" id="GO:0042245">
    <property type="term" value="P:RNA repair"/>
    <property type="evidence" value="ECO:0007669"/>
    <property type="project" value="UniProtKB-KW"/>
</dbReference>
<evidence type="ECO:0000256" key="8">
    <source>
        <dbReference type="ARBA" id="ARBA00022840"/>
    </source>
</evidence>
<keyword evidence="6" id="KW-0547">Nucleotide-binding</keyword>
<dbReference type="CDD" id="cd00077">
    <property type="entry name" value="HDc"/>
    <property type="match status" value="1"/>
</dbReference>
<keyword evidence="7" id="KW-0692">RNA repair</keyword>
<dbReference type="InterPro" id="IPR043519">
    <property type="entry name" value="NT_sf"/>
</dbReference>
<dbReference type="AlphaFoldDB" id="A0A7J0BJG8"/>
<keyword evidence="10 11" id="KW-0694">RNA-binding</keyword>
<reference evidence="14 15" key="1">
    <citation type="submission" date="2020-05" db="EMBL/GenBank/DDBJ databases">
        <title>Draft genome sequence of Desulfovibrio sp. strain HN2T.</title>
        <authorList>
            <person name="Ueno A."/>
            <person name="Tamazawa S."/>
            <person name="Tamamura S."/>
            <person name="Murakami T."/>
            <person name="Kiyama T."/>
            <person name="Inomata H."/>
            <person name="Amano Y."/>
            <person name="Miyakawa K."/>
            <person name="Tamaki H."/>
            <person name="Naganuma T."/>
            <person name="Kaneko K."/>
        </authorList>
    </citation>
    <scope>NUCLEOTIDE SEQUENCE [LARGE SCALE GENOMIC DNA]</scope>
    <source>
        <strain evidence="14 15">HN2</strain>
    </source>
</reference>
<dbReference type="Pfam" id="PF01743">
    <property type="entry name" value="PolyA_pol"/>
    <property type="match status" value="1"/>
</dbReference>
<dbReference type="SUPFAM" id="SSF81301">
    <property type="entry name" value="Nucleotidyltransferase"/>
    <property type="match status" value="1"/>
</dbReference>
<dbReference type="GO" id="GO:0003723">
    <property type="term" value="F:RNA binding"/>
    <property type="evidence" value="ECO:0007669"/>
    <property type="project" value="UniProtKB-KW"/>
</dbReference>
<dbReference type="GO" id="GO:0016779">
    <property type="term" value="F:nucleotidyltransferase activity"/>
    <property type="evidence" value="ECO:0007669"/>
    <property type="project" value="UniProtKB-KW"/>
</dbReference>
<comment type="similarity">
    <text evidence="11">Belongs to the tRNA nucleotidyltransferase/poly(A) polymerase family.</text>
</comment>
<organism evidence="14 15">
    <name type="scientific">Desulfovibrio subterraneus</name>
    <dbReference type="NCBI Taxonomy" id="2718620"/>
    <lineage>
        <taxon>Bacteria</taxon>
        <taxon>Pseudomonadati</taxon>
        <taxon>Thermodesulfobacteriota</taxon>
        <taxon>Desulfovibrionia</taxon>
        <taxon>Desulfovibrionales</taxon>
        <taxon>Desulfovibrionaceae</taxon>
        <taxon>Desulfovibrio</taxon>
    </lineage>
</organism>
<evidence type="ECO:0000256" key="1">
    <source>
        <dbReference type="ARBA" id="ARBA00001946"/>
    </source>
</evidence>
<evidence type="ECO:0000256" key="6">
    <source>
        <dbReference type="ARBA" id="ARBA00022741"/>
    </source>
</evidence>
<dbReference type="InterPro" id="IPR050124">
    <property type="entry name" value="tRNA_CCA-adding_enzyme"/>
</dbReference>
<dbReference type="EMBL" id="BLVO01000013">
    <property type="protein sequence ID" value="GFM33856.1"/>
    <property type="molecule type" value="Genomic_DNA"/>
</dbReference>
<evidence type="ECO:0000256" key="3">
    <source>
        <dbReference type="ARBA" id="ARBA00022694"/>
    </source>
</evidence>
<dbReference type="Pfam" id="PF12627">
    <property type="entry name" value="PolyA_pol_RNAbd"/>
    <property type="match status" value="1"/>
</dbReference>
<feature type="domain" description="tRNA nucleotidyltransferase/poly(A) polymerase RNA and SrmB- binding" evidence="13">
    <location>
        <begin position="134"/>
        <end position="197"/>
    </location>
</feature>
<dbReference type="InterPro" id="IPR032828">
    <property type="entry name" value="PolyA_RNA-bd"/>
</dbReference>
<dbReference type="GO" id="GO:0046872">
    <property type="term" value="F:metal ion binding"/>
    <property type="evidence" value="ECO:0007669"/>
    <property type="project" value="UniProtKB-KW"/>
</dbReference>
<gene>
    <name evidence="14" type="ORF">DSM101010T_22210</name>
</gene>
<dbReference type="GO" id="GO:0005524">
    <property type="term" value="F:ATP binding"/>
    <property type="evidence" value="ECO:0007669"/>
    <property type="project" value="UniProtKB-KW"/>
</dbReference>
<keyword evidence="3" id="KW-0819">tRNA processing</keyword>
<evidence type="ECO:0000256" key="10">
    <source>
        <dbReference type="ARBA" id="ARBA00022884"/>
    </source>
</evidence>
<comment type="caution">
    <text evidence="14">The sequence shown here is derived from an EMBL/GenBank/DDBJ whole genome shotgun (WGS) entry which is preliminary data.</text>
</comment>
<dbReference type="PANTHER" id="PTHR47545:SF1">
    <property type="entry name" value="MULTIFUNCTIONAL CCA PROTEIN"/>
    <property type="match status" value="1"/>
</dbReference>
<keyword evidence="9" id="KW-0460">Magnesium</keyword>
<comment type="cofactor">
    <cofactor evidence="1">
        <name>Mg(2+)</name>
        <dbReference type="ChEBI" id="CHEBI:18420"/>
    </cofactor>
</comment>
<keyword evidence="8" id="KW-0067">ATP-binding</keyword>
<keyword evidence="5" id="KW-0479">Metal-binding</keyword>
<evidence type="ECO:0000256" key="4">
    <source>
        <dbReference type="ARBA" id="ARBA00022695"/>
    </source>
</evidence>
<dbReference type="GO" id="GO:0008033">
    <property type="term" value="P:tRNA processing"/>
    <property type="evidence" value="ECO:0007669"/>
    <property type="project" value="UniProtKB-KW"/>
</dbReference>
<protein>
    <submittedName>
        <fullName evidence="14">tRNA nucleotidyltransferase</fullName>
    </submittedName>
</protein>
<name>A0A7J0BJG8_9BACT</name>
<sequence length="373" mass="41841">MHTTGMEEYLVGGAVRDLLLGRTPHEFDYAFADTVEGFICRNPSARKAGNDFSICILNGLEHAPLRGNNIHEDLQLRDFTINAVALDQNGRLYAHPQAFADLRNRTLRPTNATSLKNDPIRAFRAARFAADFTDFTLHPELLVQMQEIASSGVLGLMTPERVAGELIKAMRTPQPGRFLRELHRGGCLGPWFRELENADNIPAGPLPYHRESVLEHTAQVMDKCAGDPTAVYMALCHDLGKTLTPEDVLPHHYKHEHRGEELARVLGMRLKLSNRLMRAGMVAARQHMKGGTYLSLRAGTRVDLLMEINKHSLLEPFCRLVLADSGIDLLERMREDRDTILRVVLPDELRNRGPESGIRLREMRCAALAGHQA</sequence>
<keyword evidence="4" id="KW-0548">Nucleotidyltransferase</keyword>
<dbReference type="Proteomes" id="UP000503840">
    <property type="component" value="Unassembled WGS sequence"/>
</dbReference>
<dbReference type="RefSeq" id="WP_243452155.1">
    <property type="nucleotide sequence ID" value="NZ_BLVO01000013.1"/>
</dbReference>
<evidence type="ECO:0000259" key="13">
    <source>
        <dbReference type="Pfam" id="PF12627"/>
    </source>
</evidence>
<dbReference type="SUPFAM" id="SSF81891">
    <property type="entry name" value="Poly A polymerase C-terminal region-like"/>
    <property type="match status" value="1"/>
</dbReference>
<keyword evidence="2 11" id="KW-0808">Transferase</keyword>
<evidence type="ECO:0000256" key="2">
    <source>
        <dbReference type="ARBA" id="ARBA00022679"/>
    </source>
</evidence>
<evidence type="ECO:0000259" key="12">
    <source>
        <dbReference type="Pfam" id="PF01743"/>
    </source>
</evidence>
<dbReference type="PANTHER" id="PTHR47545">
    <property type="entry name" value="MULTIFUNCTIONAL CCA PROTEIN"/>
    <property type="match status" value="1"/>
</dbReference>
<evidence type="ECO:0000313" key="14">
    <source>
        <dbReference type="EMBL" id="GFM33856.1"/>
    </source>
</evidence>
<accession>A0A7J0BJG8</accession>
<dbReference type="InterPro" id="IPR002646">
    <property type="entry name" value="PolA_pol_head_dom"/>
</dbReference>
<keyword evidence="15" id="KW-1185">Reference proteome</keyword>
<evidence type="ECO:0000256" key="5">
    <source>
        <dbReference type="ARBA" id="ARBA00022723"/>
    </source>
</evidence>